<evidence type="ECO:0000313" key="2">
    <source>
        <dbReference type="EMBL" id="BAC91147.1"/>
    </source>
</evidence>
<dbReference type="PATRIC" id="fig|251221.4.peg.3237"/>
<dbReference type="SMART" id="SM00612">
    <property type="entry name" value="Kelch"/>
    <property type="match status" value="4"/>
</dbReference>
<dbReference type="eggNOG" id="COG3401">
    <property type="taxonomic scope" value="Bacteria"/>
</dbReference>
<dbReference type="OrthoDB" id="319589at2"/>
<dbReference type="STRING" id="251221.gene:10760714"/>
<dbReference type="EMBL" id="BA000045">
    <property type="protein sequence ID" value="BAC91147.1"/>
    <property type="molecule type" value="Genomic_DNA"/>
</dbReference>
<protein>
    <submittedName>
        <fullName evidence="2">Gll3206 protein</fullName>
    </submittedName>
</protein>
<dbReference type="InParanoid" id="Q7NGG3"/>
<dbReference type="AlphaFoldDB" id="Q7NGG3"/>
<evidence type="ECO:0000313" key="3">
    <source>
        <dbReference type="Proteomes" id="UP000000557"/>
    </source>
</evidence>
<dbReference type="KEGG" id="gvi:gll3206"/>
<proteinExistence type="predicted"/>
<accession>Q7NGG3</accession>
<reference evidence="2 3" key="2">
    <citation type="journal article" date="2003" name="DNA Res.">
        <title>Complete genome structure of Gloeobacter violaceus PCC 7421, a cyanobacterium that lacks thylakoids (supplement).</title>
        <authorList>
            <person name="Nakamura Y."/>
            <person name="Kaneko T."/>
            <person name="Sato S."/>
            <person name="Mimuro M."/>
            <person name="Miyashita H."/>
            <person name="Tsuchiya T."/>
            <person name="Sasamoto S."/>
            <person name="Watanabe A."/>
            <person name="Kawashima K."/>
            <person name="Kishida Y."/>
            <person name="Kiyokawa C."/>
            <person name="Kohara M."/>
            <person name="Matsumoto M."/>
            <person name="Matsuno A."/>
            <person name="Nakazaki N."/>
            <person name="Shimpo S."/>
            <person name="Takeuchi C."/>
            <person name="Yamada M."/>
            <person name="Tabata S."/>
        </authorList>
    </citation>
    <scope>NUCLEOTIDE SEQUENCE [LARGE SCALE GENOMIC DNA]</scope>
    <source>
        <strain evidence="3">ATCC 29082 / PCC 7421</strain>
    </source>
</reference>
<dbReference type="Pfam" id="PF24681">
    <property type="entry name" value="Kelch_KLHDC2_KLHL20_DRC7"/>
    <property type="match status" value="1"/>
</dbReference>
<dbReference type="Pfam" id="PF01344">
    <property type="entry name" value="Kelch_1"/>
    <property type="match status" value="1"/>
</dbReference>
<dbReference type="PhylomeDB" id="Q7NGG3"/>
<dbReference type="InterPro" id="IPR053256">
    <property type="entry name" value="Kelch_repeat-containing"/>
</dbReference>
<evidence type="ECO:0000256" key="1">
    <source>
        <dbReference type="SAM" id="MobiDB-lite"/>
    </source>
</evidence>
<organism evidence="2 3">
    <name type="scientific">Gloeobacter violaceus (strain ATCC 29082 / PCC 7421)</name>
    <dbReference type="NCBI Taxonomy" id="251221"/>
    <lineage>
        <taxon>Bacteria</taxon>
        <taxon>Bacillati</taxon>
        <taxon>Cyanobacteriota</taxon>
        <taxon>Cyanophyceae</taxon>
        <taxon>Gloeobacterales</taxon>
        <taxon>Gloeobacteraceae</taxon>
        <taxon>Gloeobacter</taxon>
    </lineage>
</organism>
<dbReference type="SUPFAM" id="SSF49785">
    <property type="entry name" value="Galactose-binding domain-like"/>
    <property type="match status" value="1"/>
</dbReference>
<dbReference type="eggNOG" id="COG3055">
    <property type="taxonomic scope" value="Bacteria"/>
</dbReference>
<keyword evidence="3" id="KW-1185">Reference proteome</keyword>
<dbReference type="HOGENOM" id="CLU_501319_0_0_3"/>
<dbReference type="PANTHER" id="PTHR46773">
    <property type="match status" value="1"/>
</dbReference>
<dbReference type="Gene3D" id="2.60.120.430">
    <property type="entry name" value="Galactose-binding lectin"/>
    <property type="match status" value="1"/>
</dbReference>
<dbReference type="EnsemblBacteria" id="BAC91147">
    <property type="protein sequence ID" value="BAC91147"/>
    <property type="gene ID" value="BAC91147"/>
</dbReference>
<dbReference type="PANTHER" id="PTHR46773:SF5">
    <property type="entry name" value="OS04G0487100 PROTEIN"/>
    <property type="match status" value="1"/>
</dbReference>
<dbReference type="InterPro" id="IPR006652">
    <property type="entry name" value="Kelch_1"/>
</dbReference>
<sequence length="543" mass="57673">MFSHRRIPVIASQVSIDSIETSMNKWMAVPLATAAVVLLVLSFVRILNAQTDRIGVQLNFQPTGSAVPADYLKDTGAAYSSSRGYGWVREDSLGASTATPLDVSANTRDRAVGGIDPRLNTLAHMEYPPDGAVSPPAAWEYALPDGSYSVQITVGDPVYFGSDHALNVEGIPVLERYRTTAGRPFKQVLVETQVSDGKLSIDGVGGLYTKINAVEIAGRPGFESIGWSSKAASPIALSESQGGFAGGKLYVLGGYTDLDPLTATRRSYAYDPVADSWKQIADAPTLLTHAGMAVVGQDIYLAGGYIADNTSNGSQTFAVKDVWKYDTVGNKWTAMPPLPAARGSGSLVMLGRELHFFGGNDANRADKKDHWILKLDGGTTWSTSAPLPTAKSHMGAAALGGKIYAIGGQQGYGDSQVSQSAVHAWDPEAPDRWSAVASLPRVTSHIGSATFAMENRIVVLGGQFDSSNTYNYTLAYDPLSNAWTSLTPLPVPRHSGVAGTHNGQIVYTAGQVRTQTYQGLPGEGNAADWLSAPGESRKHAPHR</sequence>
<dbReference type="InterPro" id="IPR015915">
    <property type="entry name" value="Kelch-typ_b-propeller"/>
</dbReference>
<name>Q7NGG3_GLOVI</name>
<reference evidence="2 3" key="1">
    <citation type="journal article" date="2003" name="DNA Res.">
        <title>Complete genome structure of Gloeobacter violaceus PCC 7421, a cyanobacterium that lacks thylakoids.</title>
        <authorList>
            <person name="Nakamura Y."/>
            <person name="Kaneko T."/>
            <person name="Sato S."/>
            <person name="Mimuro M."/>
            <person name="Miyashita H."/>
            <person name="Tsuchiya T."/>
            <person name="Sasamoto S."/>
            <person name="Watanabe A."/>
            <person name="Kawashima K."/>
            <person name="Kishida Y."/>
            <person name="Kiyokawa C."/>
            <person name="Kohara M."/>
            <person name="Matsumoto M."/>
            <person name="Matsuno A."/>
            <person name="Nakazaki N."/>
            <person name="Shimpo S."/>
            <person name="Takeuchi C."/>
            <person name="Yamada M."/>
            <person name="Tabata S."/>
        </authorList>
    </citation>
    <scope>NUCLEOTIDE SEQUENCE [LARGE SCALE GENOMIC DNA]</scope>
    <source>
        <strain evidence="3">ATCC 29082 / PCC 7421</strain>
    </source>
</reference>
<dbReference type="Proteomes" id="UP000000557">
    <property type="component" value="Chromosome"/>
</dbReference>
<gene>
    <name evidence="2" type="ordered locus">gll3206</name>
</gene>
<dbReference type="InterPro" id="IPR008979">
    <property type="entry name" value="Galactose-bd-like_sf"/>
</dbReference>
<dbReference type="Gene3D" id="2.120.10.80">
    <property type="entry name" value="Kelch-type beta propeller"/>
    <property type="match status" value="2"/>
</dbReference>
<feature type="region of interest" description="Disordered" evidence="1">
    <location>
        <begin position="523"/>
        <end position="543"/>
    </location>
</feature>
<dbReference type="SUPFAM" id="SSF117281">
    <property type="entry name" value="Kelch motif"/>
    <property type="match status" value="1"/>
</dbReference>